<protein>
    <recommendedName>
        <fullName evidence="2">Glucose/Sorbosone dehydrogenase domain-containing protein</fullName>
    </recommendedName>
</protein>
<dbReference type="InterPro" id="IPR012938">
    <property type="entry name" value="Glc/Sorbosone_DH"/>
</dbReference>
<dbReference type="PANTHER" id="PTHR19328">
    <property type="entry name" value="HEDGEHOG-INTERACTING PROTEIN"/>
    <property type="match status" value="1"/>
</dbReference>
<accession>A0A382BNM3</accession>
<dbReference type="SUPFAM" id="SSF50952">
    <property type="entry name" value="Soluble quinoprotein glucose dehydrogenase"/>
    <property type="match status" value="1"/>
</dbReference>
<dbReference type="InterPro" id="IPR011041">
    <property type="entry name" value="Quinoprot_gluc/sorb_DH_b-prop"/>
</dbReference>
<dbReference type="PANTHER" id="PTHR19328:SF13">
    <property type="entry name" value="HIPL1 PROTEIN"/>
    <property type="match status" value="1"/>
</dbReference>
<dbReference type="AlphaFoldDB" id="A0A382BNM3"/>
<keyword evidence="1" id="KW-1133">Transmembrane helix</keyword>
<dbReference type="EMBL" id="UINC01030591">
    <property type="protein sequence ID" value="SVB15229.1"/>
    <property type="molecule type" value="Genomic_DNA"/>
</dbReference>
<keyword evidence="1" id="KW-0472">Membrane</keyword>
<gene>
    <name evidence="3" type="ORF">METZ01_LOCUS168083</name>
</gene>
<dbReference type="InterPro" id="IPR011042">
    <property type="entry name" value="6-blade_b-propeller_TolB-like"/>
</dbReference>
<dbReference type="Pfam" id="PF07995">
    <property type="entry name" value="GSDH"/>
    <property type="match status" value="1"/>
</dbReference>
<evidence type="ECO:0000313" key="3">
    <source>
        <dbReference type="EMBL" id="SVB15229.1"/>
    </source>
</evidence>
<name>A0A382BNM3_9ZZZZ</name>
<feature type="transmembrane region" description="Helical" evidence="1">
    <location>
        <begin position="7"/>
        <end position="24"/>
    </location>
</feature>
<organism evidence="3">
    <name type="scientific">marine metagenome</name>
    <dbReference type="NCBI Taxonomy" id="408172"/>
    <lineage>
        <taxon>unclassified sequences</taxon>
        <taxon>metagenomes</taxon>
        <taxon>ecological metagenomes</taxon>
    </lineage>
</organism>
<reference evidence="3" key="1">
    <citation type="submission" date="2018-05" db="EMBL/GenBank/DDBJ databases">
        <authorList>
            <person name="Lanie J.A."/>
            <person name="Ng W.-L."/>
            <person name="Kazmierczak K.M."/>
            <person name="Andrzejewski T.M."/>
            <person name="Davidsen T.M."/>
            <person name="Wayne K.J."/>
            <person name="Tettelin H."/>
            <person name="Glass J.I."/>
            <person name="Rusch D."/>
            <person name="Podicherti R."/>
            <person name="Tsui H.-C.T."/>
            <person name="Winkler M.E."/>
        </authorList>
    </citation>
    <scope>NUCLEOTIDE SEQUENCE</scope>
</reference>
<keyword evidence="1" id="KW-0812">Transmembrane</keyword>
<sequence length="364" mass="39910">MDKRIRIAGIVAALIFAVIIWVSPSNPPPIPAPVTSFGNEFVEIIATDLEKPWSIGFGDDKIFLTEKDGRVRIIESDTLLDDPLITLRTANVPDGGLLGLAVHPNFSENHFLYLYYTYEEDGTLWNKILRVSESQNKIVETKTILDKIPGSTFVNGGVLKFGPDEKLYVGTGSISASSHGSQDLKSLEGKILRLNDDGTIPDDNPFSDSPVFSYGHRDPKGMAWDKDGNLFMTEIGPSTNDEINLIHAGKNYGWPEHECIGSGKFIAALNCYDPGIEPGGIIFYYGDKLDIKKSLLMATLKGSHLFSLEIDENGLESQTIILSGVGRIRDVAQGPDGYIYLITSNTDGKGFPDGNDDKLLRLLK</sequence>
<feature type="domain" description="Glucose/Sorbosone dehydrogenase" evidence="2">
    <location>
        <begin position="49"/>
        <end position="349"/>
    </location>
</feature>
<proteinExistence type="predicted"/>
<evidence type="ECO:0000256" key="1">
    <source>
        <dbReference type="SAM" id="Phobius"/>
    </source>
</evidence>
<dbReference type="Gene3D" id="2.120.10.30">
    <property type="entry name" value="TolB, C-terminal domain"/>
    <property type="match status" value="1"/>
</dbReference>
<evidence type="ECO:0000259" key="2">
    <source>
        <dbReference type="Pfam" id="PF07995"/>
    </source>
</evidence>